<name>A0A813IFE4_POLGL</name>
<feature type="non-terminal residue" evidence="3">
    <location>
        <position position="1"/>
    </location>
</feature>
<evidence type="ECO:0000256" key="2">
    <source>
        <dbReference type="SAM" id="Phobius"/>
    </source>
</evidence>
<keyword evidence="2" id="KW-0472">Membrane</keyword>
<keyword evidence="2" id="KW-0812">Transmembrane</keyword>
<evidence type="ECO:0000256" key="1">
    <source>
        <dbReference type="SAM" id="MobiDB-lite"/>
    </source>
</evidence>
<organism evidence="3 4">
    <name type="scientific">Polarella glacialis</name>
    <name type="common">Dinoflagellate</name>
    <dbReference type="NCBI Taxonomy" id="89957"/>
    <lineage>
        <taxon>Eukaryota</taxon>
        <taxon>Sar</taxon>
        <taxon>Alveolata</taxon>
        <taxon>Dinophyceae</taxon>
        <taxon>Suessiales</taxon>
        <taxon>Suessiaceae</taxon>
        <taxon>Polarella</taxon>
    </lineage>
</organism>
<sequence length="99" mass="10453">SAAAARGQQLSPWRRRLWRRATRGRDEGEEGGCQDLHSPATGASGRGLGDRRRSSEQSLSEVVVVVVAVVVVVFVAVVVVVGCCCCWTEAATVAVQICG</sequence>
<gene>
    <name evidence="3" type="ORF">PGLA2088_LOCUS7885</name>
</gene>
<comment type="caution">
    <text evidence="3">The sequence shown here is derived from an EMBL/GenBank/DDBJ whole genome shotgun (WGS) entry which is preliminary data.</text>
</comment>
<keyword evidence="2" id="KW-1133">Transmembrane helix</keyword>
<feature type="transmembrane region" description="Helical" evidence="2">
    <location>
        <begin position="62"/>
        <end position="82"/>
    </location>
</feature>
<evidence type="ECO:0000313" key="3">
    <source>
        <dbReference type="EMBL" id="CAE8649955.1"/>
    </source>
</evidence>
<accession>A0A813IFE4</accession>
<feature type="region of interest" description="Disordered" evidence="1">
    <location>
        <begin position="1"/>
        <end position="58"/>
    </location>
</feature>
<protein>
    <submittedName>
        <fullName evidence="3">Uncharacterized protein</fullName>
    </submittedName>
</protein>
<proteinExistence type="predicted"/>
<feature type="compositionally biased region" description="Basic residues" evidence="1">
    <location>
        <begin position="13"/>
        <end position="22"/>
    </location>
</feature>
<reference evidence="3" key="1">
    <citation type="submission" date="2021-02" db="EMBL/GenBank/DDBJ databases">
        <authorList>
            <person name="Dougan E. K."/>
            <person name="Rhodes N."/>
            <person name="Thang M."/>
            <person name="Chan C."/>
        </authorList>
    </citation>
    <scope>NUCLEOTIDE SEQUENCE</scope>
</reference>
<dbReference type="Proteomes" id="UP000626109">
    <property type="component" value="Unassembled WGS sequence"/>
</dbReference>
<evidence type="ECO:0000313" key="4">
    <source>
        <dbReference type="Proteomes" id="UP000626109"/>
    </source>
</evidence>
<dbReference type="EMBL" id="CAJNNW010008364">
    <property type="protein sequence ID" value="CAE8649955.1"/>
    <property type="molecule type" value="Genomic_DNA"/>
</dbReference>
<dbReference type="AlphaFoldDB" id="A0A813IFE4"/>